<evidence type="ECO:0000313" key="1">
    <source>
        <dbReference type="EMBL" id="KAF4625229.1"/>
    </source>
</evidence>
<reference evidence="1 2" key="1">
    <citation type="submission" date="2020-03" db="EMBL/GenBank/DDBJ databases">
        <title>Draft Genome Sequence of Cudoniella acicularis.</title>
        <authorList>
            <person name="Buettner E."/>
            <person name="Kellner H."/>
        </authorList>
    </citation>
    <scope>NUCLEOTIDE SEQUENCE [LARGE SCALE GENOMIC DNA]</scope>
    <source>
        <strain evidence="1 2">DSM 108380</strain>
    </source>
</reference>
<name>A0A8H4VZ63_9HELO</name>
<dbReference type="OrthoDB" id="21416at2759"/>
<dbReference type="EMBL" id="JAAMPI010001431">
    <property type="protein sequence ID" value="KAF4625229.1"/>
    <property type="molecule type" value="Genomic_DNA"/>
</dbReference>
<accession>A0A8H4VZ63</accession>
<proteinExistence type="predicted"/>
<comment type="caution">
    <text evidence="1">The sequence shown here is derived from an EMBL/GenBank/DDBJ whole genome shotgun (WGS) entry which is preliminary data.</text>
</comment>
<organism evidence="1 2">
    <name type="scientific">Cudoniella acicularis</name>
    <dbReference type="NCBI Taxonomy" id="354080"/>
    <lineage>
        <taxon>Eukaryota</taxon>
        <taxon>Fungi</taxon>
        <taxon>Dikarya</taxon>
        <taxon>Ascomycota</taxon>
        <taxon>Pezizomycotina</taxon>
        <taxon>Leotiomycetes</taxon>
        <taxon>Helotiales</taxon>
        <taxon>Tricladiaceae</taxon>
        <taxon>Cudoniella</taxon>
    </lineage>
</organism>
<keyword evidence="2" id="KW-1185">Reference proteome</keyword>
<dbReference type="AlphaFoldDB" id="A0A8H4VZ63"/>
<protein>
    <submittedName>
        <fullName evidence="1">Uncharacterized protein</fullName>
    </submittedName>
</protein>
<evidence type="ECO:0000313" key="2">
    <source>
        <dbReference type="Proteomes" id="UP000566819"/>
    </source>
</evidence>
<dbReference type="Proteomes" id="UP000566819">
    <property type="component" value="Unassembled WGS sequence"/>
</dbReference>
<gene>
    <name evidence="1" type="ORF">G7Y89_g12938</name>
</gene>
<sequence>MMIYDDDGVIQPYLVLAGTVYCTKNPFYRLSHLLFELLIFASPRSSSKPLPVHRSSHYLTTQHGLPLQVRTYKFLAKQENNIPTSSWVHLKHKAQKENTRTSHNLYEDQWLQTQRDRPERCLNLVLLISSPPDTETVIQEVVLSPSTFYLRAAYSKMAVSSRLRIFPLPSSHNLAAAAFSQPHLVAITIHAFTGLPIQQPGVSQMPDAWQIAVETHLASLTASQKAAFVAPANTDDCMKLITKSYRARGFSRILNVMRPIIDPLRRFEAMIDVLVQTNGGLCSPIWGPLRFAITA</sequence>